<feature type="compositionally biased region" description="Low complexity" evidence="1">
    <location>
        <begin position="58"/>
        <end position="72"/>
    </location>
</feature>
<feature type="region of interest" description="Disordered" evidence="1">
    <location>
        <begin position="1"/>
        <end position="23"/>
    </location>
</feature>
<dbReference type="EMBL" id="BGPR01050575">
    <property type="protein sequence ID" value="GBO27571.1"/>
    <property type="molecule type" value="Genomic_DNA"/>
</dbReference>
<reference evidence="2 3" key="1">
    <citation type="journal article" date="2019" name="Sci. Rep.">
        <title>Orb-weaving spider Araneus ventricosus genome elucidates the spidroin gene catalogue.</title>
        <authorList>
            <person name="Kono N."/>
            <person name="Nakamura H."/>
            <person name="Ohtoshi R."/>
            <person name="Moran D.A.P."/>
            <person name="Shinohara A."/>
            <person name="Yoshida Y."/>
            <person name="Fujiwara M."/>
            <person name="Mori M."/>
            <person name="Tomita M."/>
            <person name="Arakawa K."/>
        </authorList>
    </citation>
    <scope>NUCLEOTIDE SEQUENCE [LARGE SCALE GENOMIC DNA]</scope>
</reference>
<dbReference type="OrthoDB" id="7697930at2759"/>
<dbReference type="AlphaFoldDB" id="A0A4Y2VSB3"/>
<evidence type="ECO:0000256" key="1">
    <source>
        <dbReference type="SAM" id="MobiDB-lite"/>
    </source>
</evidence>
<name>A0A4Y2VSB3_ARAVE</name>
<keyword evidence="3" id="KW-1185">Reference proteome</keyword>
<comment type="caution">
    <text evidence="2">The sequence shown here is derived from an EMBL/GenBank/DDBJ whole genome shotgun (WGS) entry which is preliminary data.</text>
</comment>
<feature type="compositionally biased region" description="Polar residues" evidence="1">
    <location>
        <begin position="76"/>
        <end position="87"/>
    </location>
</feature>
<dbReference type="Proteomes" id="UP000499080">
    <property type="component" value="Unassembled WGS sequence"/>
</dbReference>
<gene>
    <name evidence="2" type="ORF">AVEN_156525_1</name>
</gene>
<accession>A0A4Y2VSB3</accession>
<evidence type="ECO:0000313" key="3">
    <source>
        <dbReference type="Proteomes" id="UP000499080"/>
    </source>
</evidence>
<sequence length="144" mass="16116">MFLQRQRETGRPGHLGGVDKKLTNKEERARLRVVKEENRQIKYVSASKTSELYEPLQEDSSSHSSQNINSEDFSTLIDSSEPGTSKSVMRKDFITPKLVAALDRCQLSMGDIVFVLEATIDALGCNIGEFSISKSSHTHTQLEQ</sequence>
<feature type="region of interest" description="Disordered" evidence="1">
    <location>
        <begin position="51"/>
        <end position="88"/>
    </location>
</feature>
<evidence type="ECO:0000313" key="2">
    <source>
        <dbReference type="EMBL" id="GBO27571.1"/>
    </source>
</evidence>
<organism evidence="2 3">
    <name type="scientific">Araneus ventricosus</name>
    <name type="common">Orbweaver spider</name>
    <name type="synonym">Epeira ventricosa</name>
    <dbReference type="NCBI Taxonomy" id="182803"/>
    <lineage>
        <taxon>Eukaryota</taxon>
        <taxon>Metazoa</taxon>
        <taxon>Ecdysozoa</taxon>
        <taxon>Arthropoda</taxon>
        <taxon>Chelicerata</taxon>
        <taxon>Arachnida</taxon>
        <taxon>Araneae</taxon>
        <taxon>Araneomorphae</taxon>
        <taxon>Entelegynae</taxon>
        <taxon>Araneoidea</taxon>
        <taxon>Araneidae</taxon>
        <taxon>Araneus</taxon>
    </lineage>
</organism>
<protein>
    <submittedName>
        <fullName evidence="2">Uncharacterized protein</fullName>
    </submittedName>
</protein>
<proteinExistence type="predicted"/>